<dbReference type="Proteomes" id="UP000708148">
    <property type="component" value="Unassembled WGS sequence"/>
</dbReference>
<dbReference type="InterPro" id="IPR011989">
    <property type="entry name" value="ARM-like"/>
</dbReference>
<evidence type="ECO:0000313" key="4">
    <source>
        <dbReference type="Proteomes" id="UP000708148"/>
    </source>
</evidence>
<dbReference type="AlphaFoldDB" id="A0A8S1IL45"/>
<evidence type="ECO:0000256" key="1">
    <source>
        <dbReference type="SAM" id="MobiDB-lite"/>
    </source>
</evidence>
<keyword evidence="4" id="KW-1185">Reference proteome</keyword>
<dbReference type="Pfam" id="PF14353">
    <property type="entry name" value="CpXC"/>
    <property type="match status" value="1"/>
</dbReference>
<evidence type="ECO:0000313" key="3">
    <source>
        <dbReference type="EMBL" id="CAD7695610.1"/>
    </source>
</evidence>
<accession>A0A8S1IL45</accession>
<dbReference type="Gene3D" id="1.25.10.10">
    <property type="entry name" value="Leucine-rich Repeat Variant"/>
    <property type="match status" value="1"/>
</dbReference>
<sequence length="875" mass="97306">MESKGVSEEQVYKGRLGRTSKTSVLISSHAGPVFPASVYTGVNVTEDPELREKLFDGELNRVPSPFSERTYDLAIPVRYHDEELRLFVLVIPESLRHEEFKHRSELLNEMAREREVLPDYVKNFRTVFDAEALATLEQSQLAALTAPAADAGEEASDEAGPNEVTVLSKSPLPAPPAVDTAALEEERADIKRERDHLEKKREELSLKETQLGDVSERLERERERMEEVEMNIATEREEIDRDRQRLILEREEIERERQQLEATRLNLEQRELEAAQGGAIVAAEEKTQVVTDDQFIEVVEDDPVDLVLDEKEILEEHDVVTSAPSTGLLSETALPADTPDDEFGPDDATHITQVPGLNAVHVSSTFDETYASGQDYYTRVVDGYVVAAWRTGKKAVDRVLDNDPKLFIQYAVIEECPLATILLASLDDGHKLSESFGWPLDVTHDNDRAVIDALMAESAVRFAFYDRKGKLIRSYDAKADLEANVRWIKEKADDFLADASGAAGVFGTATEVFFSDDYERLGSMRHNFYKSSFEDLRAPSEIKLAAGIVGYWSSGDVFDYLIGNRSFPLCLKPNDLDPIEQWENWDALLEFADESGVQPDPDVVELAQAALRRAQEFQQQEEELPGERTQITQIPTEAKAKGGEGDEKLPANMPKLPGPPAFNLSDENDGLVVARRSETTGVTYFLPDDDVLDSFDDMSTMSKDDLLLLLEDANGRLEAAQMLIERFGAPVVSRVLEGSEEMMAGEVASLAKFLETRADGLEGELVRCIESGGPSATYIASHALVQVKSTSAIPTLLDALRDPKRQGNLEVLATTLAGYGDKLVPALTRTIKSKGHDDAVVALLRRLGQRDEELLNNLAKDRNRRIREAAKAARS</sequence>
<organism evidence="3 4">
    <name type="scientific">Ostreobium quekettii</name>
    <dbReference type="NCBI Taxonomy" id="121088"/>
    <lineage>
        <taxon>Eukaryota</taxon>
        <taxon>Viridiplantae</taxon>
        <taxon>Chlorophyta</taxon>
        <taxon>core chlorophytes</taxon>
        <taxon>Ulvophyceae</taxon>
        <taxon>TCBD clade</taxon>
        <taxon>Bryopsidales</taxon>
        <taxon>Ostreobineae</taxon>
        <taxon>Ostreobiaceae</taxon>
        <taxon>Ostreobium</taxon>
    </lineage>
</organism>
<proteinExistence type="predicted"/>
<gene>
    <name evidence="3" type="ORF">OSTQU699_LOCUS971</name>
</gene>
<feature type="domain" description="CpXC" evidence="2">
    <location>
        <begin position="34"/>
        <end position="133"/>
    </location>
</feature>
<dbReference type="InterPro" id="IPR025682">
    <property type="entry name" value="CpXC_dom"/>
</dbReference>
<protein>
    <recommendedName>
        <fullName evidence="2">CpXC domain-containing protein</fullName>
    </recommendedName>
</protein>
<feature type="region of interest" description="Disordered" evidence="1">
    <location>
        <begin position="147"/>
        <end position="181"/>
    </location>
</feature>
<comment type="caution">
    <text evidence="3">The sequence shown here is derived from an EMBL/GenBank/DDBJ whole genome shotgun (WGS) entry which is preliminary data.</text>
</comment>
<name>A0A8S1IL45_9CHLO</name>
<reference evidence="3" key="1">
    <citation type="submission" date="2020-12" db="EMBL/GenBank/DDBJ databases">
        <authorList>
            <person name="Iha C."/>
        </authorList>
    </citation>
    <scope>NUCLEOTIDE SEQUENCE</scope>
</reference>
<evidence type="ECO:0000259" key="2">
    <source>
        <dbReference type="Pfam" id="PF14353"/>
    </source>
</evidence>
<dbReference type="EMBL" id="CAJHUC010000366">
    <property type="protein sequence ID" value="CAD7695610.1"/>
    <property type="molecule type" value="Genomic_DNA"/>
</dbReference>